<protein>
    <recommendedName>
        <fullName evidence="3">CopG family transcriptional regulator</fullName>
    </recommendedName>
</protein>
<keyword evidence="2" id="KW-1185">Reference proteome</keyword>
<proteinExistence type="predicted"/>
<reference evidence="1 2" key="1">
    <citation type="submission" date="2017-08" db="EMBL/GenBank/DDBJ databases">
        <title>Halomonas binhaiensis sp. nov., isolated from saline alkaline soil.</title>
        <authorList>
            <person name="Wang D."/>
            <person name="Zhang G."/>
        </authorList>
    </citation>
    <scope>NUCLEOTIDE SEQUENCE [LARGE SCALE GENOMIC DNA]</scope>
    <source>
        <strain evidence="1 2">WN018</strain>
    </source>
</reference>
<gene>
    <name evidence="1" type="ORF">CK497_01465</name>
</gene>
<evidence type="ECO:0000313" key="1">
    <source>
        <dbReference type="EMBL" id="PAU73298.1"/>
    </source>
</evidence>
<dbReference type="RefSeq" id="WP_095602424.1">
    <property type="nucleotide sequence ID" value="NZ_NSKA01000001.1"/>
</dbReference>
<organism evidence="1 2">
    <name type="scientific">Vreelandella alkaliphila</name>
    <dbReference type="NCBI Taxonomy" id="272774"/>
    <lineage>
        <taxon>Bacteria</taxon>
        <taxon>Pseudomonadati</taxon>
        <taxon>Pseudomonadota</taxon>
        <taxon>Gammaproteobacteria</taxon>
        <taxon>Oceanospirillales</taxon>
        <taxon>Halomonadaceae</taxon>
        <taxon>Vreelandella</taxon>
    </lineage>
</organism>
<dbReference type="Proteomes" id="UP000218675">
    <property type="component" value="Unassembled WGS sequence"/>
</dbReference>
<sequence length="70" mass="8035">MPNVNAMPSKENVRAQQAPCNQQLNIYITAEERERIEQVARNEMRTVSATIRMLSLRGLSQYQQDTLIAD</sequence>
<accession>A0ABX4HLR7</accession>
<evidence type="ECO:0000313" key="2">
    <source>
        <dbReference type="Proteomes" id="UP000218675"/>
    </source>
</evidence>
<dbReference type="EMBL" id="NSKA01000001">
    <property type="protein sequence ID" value="PAU73298.1"/>
    <property type="molecule type" value="Genomic_DNA"/>
</dbReference>
<comment type="caution">
    <text evidence="1">The sequence shown here is derived from an EMBL/GenBank/DDBJ whole genome shotgun (WGS) entry which is preliminary data.</text>
</comment>
<name>A0ABX4HLR7_9GAMM</name>
<evidence type="ECO:0008006" key="3">
    <source>
        <dbReference type="Google" id="ProtNLM"/>
    </source>
</evidence>